<name>C4V1G2_9FIRM</name>
<dbReference type="Pfam" id="PF14367">
    <property type="entry name" value="DUF4411"/>
    <property type="match status" value="1"/>
</dbReference>
<reference evidence="1 2" key="1">
    <citation type="submission" date="2009-04" db="EMBL/GenBank/DDBJ databases">
        <authorList>
            <person name="Qin X."/>
            <person name="Bachman B."/>
            <person name="Battles P."/>
            <person name="Bell A."/>
            <person name="Bess C."/>
            <person name="Bickham C."/>
            <person name="Chaboub L."/>
            <person name="Chen D."/>
            <person name="Coyle M."/>
            <person name="Deiros D.R."/>
            <person name="Dinh H."/>
            <person name="Forbes L."/>
            <person name="Fowler G."/>
            <person name="Francisco L."/>
            <person name="Fu Q."/>
            <person name="Gubbala S."/>
            <person name="Hale W."/>
            <person name="Han Y."/>
            <person name="Hemphill L."/>
            <person name="Highlander S.K."/>
            <person name="Hirani K."/>
            <person name="Hogues M."/>
            <person name="Jackson L."/>
            <person name="Jakkamsetti A."/>
            <person name="Javaid M."/>
            <person name="Jiang H."/>
            <person name="Korchina V."/>
            <person name="Kovar C."/>
            <person name="Lara F."/>
            <person name="Lee S."/>
            <person name="Mata R."/>
            <person name="Mathew T."/>
            <person name="Moen C."/>
            <person name="Morales K."/>
            <person name="Munidasa M."/>
            <person name="Nazareth L."/>
            <person name="Ngo R."/>
            <person name="Nguyen L."/>
            <person name="Okwuonu G."/>
            <person name="Ongeri F."/>
            <person name="Patil S."/>
            <person name="Petrosino J."/>
            <person name="Pham C."/>
            <person name="Pham P."/>
            <person name="Pu L.-L."/>
            <person name="Puazo M."/>
            <person name="Raj R."/>
            <person name="Reid J."/>
            <person name="Rouhana J."/>
            <person name="Saada N."/>
            <person name="Shang Y."/>
            <person name="Simmons D."/>
            <person name="Thornton R."/>
            <person name="Warren J."/>
            <person name="Weissenberger G."/>
            <person name="Zhang J."/>
            <person name="Zhang L."/>
            <person name="Zhou C."/>
            <person name="Zhu D."/>
            <person name="Muzny D."/>
            <person name="Worley K."/>
            <person name="Gibbs R."/>
        </authorList>
    </citation>
    <scope>NUCLEOTIDE SEQUENCE [LARGE SCALE GENOMIC DNA]</scope>
    <source>
        <strain evidence="1 2">ATCC 43531</strain>
    </source>
</reference>
<evidence type="ECO:0000313" key="2">
    <source>
        <dbReference type="Proteomes" id="UP000005309"/>
    </source>
</evidence>
<sequence length="178" mass="20651">MYLSGWEAFELSKKYLIDANSLIRPARAYYPFDFAPSFWQQLRPKISLDKIAVLDKVRDEILKGTDELSAWISDLPNECILSTQEIQIIQMYRAVLSFIQQSNQYSETALRLWSRENVADPWLIAAAKVYGYTLLSFEQSAGRITTRSNNPKLPDVAHHFQVPYTSLFNMMRNESFIL</sequence>
<gene>
    <name evidence="1" type="ORF">HMPREF0908_0356</name>
</gene>
<dbReference type="PIRSF" id="PIRSF008505">
    <property type="entry name" value="UCP008505"/>
    <property type="match status" value="1"/>
</dbReference>
<keyword evidence="2" id="KW-1185">Reference proteome</keyword>
<evidence type="ECO:0008006" key="3">
    <source>
        <dbReference type="Google" id="ProtNLM"/>
    </source>
</evidence>
<dbReference type="eggNOG" id="COG1487">
    <property type="taxonomic scope" value="Bacteria"/>
</dbReference>
<proteinExistence type="predicted"/>
<organism evidence="1 2">
    <name type="scientific">Selenomonas flueggei ATCC 43531</name>
    <dbReference type="NCBI Taxonomy" id="638302"/>
    <lineage>
        <taxon>Bacteria</taxon>
        <taxon>Bacillati</taxon>
        <taxon>Bacillota</taxon>
        <taxon>Negativicutes</taxon>
        <taxon>Selenomonadales</taxon>
        <taxon>Selenomonadaceae</taxon>
        <taxon>Selenomonas</taxon>
    </lineage>
</organism>
<comment type="caution">
    <text evidence="1">The sequence shown here is derived from an EMBL/GenBank/DDBJ whole genome shotgun (WGS) entry which is preliminary data.</text>
</comment>
<dbReference type="HOGENOM" id="CLU_116293_0_1_9"/>
<protein>
    <recommendedName>
        <fullName evidence="3">Toxin-antitoxin system, toxin component, PIN family</fullName>
    </recommendedName>
</protein>
<dbReference type="InterPro" id="IPR016541">
    <property type="entry name" value="UCP008505"/>
</dbReference>
<dbReference type="STRING" id="638302.HMPREF0908_0356"/>
<dbReference type="EMBL" id="ACLA01000005">
    <property type="protein sequence ID" value="EEQ49288.1"/>
    <property type="molecule type" value="Genomic_DNA"/>
</dbReference>
<dbReference type="AlphaFoldDB" id="C4V1G2"/>
<evidence type="ECO:0000313" key="1">
    <source>
        <dbReference type="EMBL" id="EEQ49288.1"/>
    </source>
</evidence>
<dbReference type="Proteomes" id="UP000005309">
    <property type="component" value="Unassembled WGS sequence"/>
</dbReference>
<accession>C4V1G2</accession>